<accession>A0A699K2R3</accession>
<comment type="caution">
    <text evidence="2">The sequence shown here is derived from an EMBL/GenBank/DDBJ whole genome shotgun (WGS) entry which is preliminary data.</text>
</comment>
<evidence type="ECO:0000313" key="2">
    <source>
        <dbReference type="EMBL" id="GFA73444.1"/>
    </source>
</evidence>
<proteinExistence type="predicted"/>
<feature type="compositionally biased region" description="Polar residues" evidence="1">
    <location>
        <begin position="283"/>
        <end position="297"/>
    </location>
</feature>
<reference evidence="2" key="1">
    <citation type="journal article" date="2019" name="Sci. Rep.">
        <title>Draft genome of Tanacetum cinerariifolium, the natural source of mosquito coil.</title>
        <authorList>
            <person name="Yamashiro T."/>
            <person name="Shiraishi A."/>
            <person name="Satake H."/>
            <person name="Nakayama K."/>
        </authorList>
    </citation>
    <scope>NUCLEOTIDE SEQUENCE</scope>
</reference>
<name>A0A699K2R3_TANCI</name>
<organism evidence="2">
    <name type="scientific">Tanacetum cinerariifolium</name>
    <name type="common">Dalmatian daisy</name>
    <name type="synonym">Chrysanthemum cinerariifolium</name>
    <dbReference type="NCBI Taxonomy" id="118510"/>
    <lineage>
        <taxon>Eukaryota</taxon>
        <taxon>Viridiplantae</taxon>
        <taxon>Streptophyta</taxon>
        <taxon>Embryophyta</taxon>
        <taxon>Tracheophyta</taxon>
        <taxon>Spermatophyta</taxon>
        <taxon>Magnoliopsida</taxon>
        <taxon>eudicotyledons</taxon>
        <taxon>Gunneridae</taxon>
        <taxon>Pentapetalae</taxon>
        <taxon>asterids</taxon>
        <taxon>campanulids</taxon>
        <taxon>Asterales</taxon>
        <taxon>Asteraceae</taxon>
        <taxon>Asteroideae</taxon>
        <taxon>Anthemideae</taxon>
        <taxon>Anthemidinae</taxon>
        <taxon>Tanacetum</taxon>
    </lineage>
</organism>
<feature type="region of interest" description="Disordered" evidence="1">
    <location>
        <begin position="486"/>
        <end position="546"/>
    </location>
</feature>
<evidence type="ECO:0000256" key="1">
    <source>
        <dbReference type="SAM" id="MobiDB-lite"/>
    </source>
</evidence>
<sequence>MIRYFHLLHGAFTILASVPAIYLQQFWDTIMIETKTGAYRFHLDEDWFILDVNLLREALEITPADQAHQFVSPPSGDAIMDFVNQLGYPGEIHFVSRMAMNNLHQPWRAILSMINQCLTSKTSGFDTPRYPIIIYYLGRIHNIHQRSGSPLNLAEDDLSLGNLKFVPKDEIDEVFGMKIPKELITDNIGNAPYYNAYLEIVTKHNKKIGSEEGGKKKGKVQKVHKGKSPLKLIDEDEEVHHEPKPQEATRQLPVVEGKGKAIATDEQATQSLLDLQNPKKTNDTSANIVRDTPSPTDAETGAATDKTNSEGVIKILLIGEEQGEDMADKVNLEEKTAEIEEGQAGSDPDPGQSHVALAGPDLEPMHDDFIAPMYTQNLDTYTFGDQFFNDKPTKEEPDKANMEHEVESMVTIPIHQASSSVPPLSTPVIDLTPPKPAVHVALQASVRDRFRELPEADMKEILHQRMFESGSYKSLPKHVALHEALEAPMEHENRDEFLAEKDKSRKRRRDDQDPPPPPLDSDLSKKKRHDSDASGSIQPPAPQSSA</sequence>
<feature type="compositionally biased region" description="Basic and acidic residues" evidence="1">
    <location>
        <begin position="486"/>
        <end position="503"/>
    </location>
</feature>
<dbReference type="EMBL" id="BKCJ010477866">
    <property type="protein sequence ID" value="GFA73444.1"/>
    <property type="molecule type" value="Genomic_DNA"/>
</dbReference>
<dbReference type="AlphaFoldDB" id="A0A699K2R3"/>
<feature type="region of interest" description="Disordered" evidence="1">
    <location>
        <begin position="269"/>
        <end position="306"/>
    </location>
</feature>
<protein>
    <submittedName>
        <fullName evidence="2">Histone deacetylase 14</fullName>
    </submittedName>
</protein>
<gene>
    <name evidence="2" type="ORF">Tci_645416</name>
</gene>